<protein>
    <recommendedName>
        <fullName evidence="2">Fungal-type protein kinase domain-containing protein</fullName>
    </recommendedName>
</protein>
<organism evidence="3 4">
    <name type="scientific">Sphagnurus paluster</name>
    <dbReference type="NCBI Taxonomy" id="117069"/>
    <lineage>
        <taxon>Eukaryota</taxon>
        <taxon>Fungi</taxon>
        <taxon>Dikarya</taxon>
        <taxon>Basidiomycota</taxon>
        <taxon>Agaricomycotina</taxon>
        <taxon>Agaricomycetes</taxon>
        <taxon>Agaricomycetidae</taxon>
        <taxon>Agaricales</taxon>
        <taxon>Tricholomatineae</taxon>
        <taxon>Lyophyllaceae</taxon>
        <taxon>Sphagnurus</taxon>
    </lineage>
</organism>
<dbReference type="OrthoDB" id="5569250at2759"/>
<dbReference type="Gene3D" id="1.10.510.10">
    <property type="entry name" value="Transferase(Phosphotransferase) domain 1"/>
    <property type="match status" value="1"/>
</dbReference>
<feature type="region of interest" description="Disordered" evidence="1">
    <location>
        <begin position="30"/>
        <end position="59"/>
    </location>
</feature>
<reference evidence="3" key="2">
    <citation type="submission" date="2021-10" db="EMBL/GenBank/DDBJ databases">
        <title>Phylogenomics reveals ancestral predisposition of the termite-cultivated fungus Termitomyces towards a domesticated lifestyle.</title>
        <authorList>
            <person name="Auxier B."/>
            <person name="Grum-Grzhimaylo A."/>
            <person name="Cardenas M.E."/>
            <person name="Lodge J.D."/>
            <person name="Laessoe T."/>
            <person name="Pedersen O."/>
            <person name="Smith M.E."/>
            <person name="Kuyper T.W."/>
            <person name="Franco-Molano E.A."/>
            <person name="Baroni T.J."/>
            <person name="Aanen D.K."/>
        </authorList>
    </citation>
    <scope>NUCLEOTIDE SEQUENCE</scope>
    <source>
        <strain evidence="3">D49</strain>
    </source>
</reference>
<feature type="domain" description="Fungal-type protein kinase" evidence="2">
    <location>
        <begin position="302"/>
        <end position="639"/>
    </location>
</feature>
<dbReference type="InterPro" id="IPR011009">
    <property type="entry name" value="Kinase-like_dom_sf"/>
</dbReference>
<evidence type="ECO:0000313" key="4">
    <source>
        <dbReference type="Proteomes" id="UP000717328"/>
    </source>
</evidence>
<dbReference type="EMBL" id="JABCKI010006463">
    <property type="protein sequence ID" value="KAG5634348.1"/>
    <property type="molecule type" value="Genomic_DNA"/>
</dbReference>
<dbReference type="Pfam" id="PF17667">
    <property type="entry name" value="Pkinase_fungal"/>
    <property type="match status" value="1"/>
</dbReference>
<dbReference type="Proteomes" id="UP000717328">
    <property type="component" value="Unassembled WGS sequence"/>
</dbReference>
<reference evidence="3" key="1">
    <citation type="submission" date="2021-02" db="EMBL/GenBank/DDBJ databases">
        <authorList>
            <person name="Nieuwenhuis M."/>
            <person name="Van De Peppel L.J.J."/>
        </authorList>
    </citation>
    <scope>NUCLEOTIDE SEQUENCE</scope>
    <source>
        <strain evidence="3">D49</strain>
    </source>
</reference>
<dbReference type="AlphaFoldDB" id="A0A9P7K2K8"/>
<sequence>MDFYITNLPPVFIAPKHLQLYIQMATTITPKSRPRTPAPAPAAAQGKGNLSTPTRVGTSTEAHSGALLNLTCEDATETQRYPIFVRIFNAILEKLKGLKGLPLRGPTDLDILFHTNDPAELASEQKGLTNKRKPDIAVVTYEAANRSVVRDIQNRKNIMEHAMVRPRQSFKWADLLCTFEFKLSKDNLEVPKLPLTKSNGYGYDTKIRRPIKSVDNVVTLSLKAAATGMSVSEGMDHLRTAMSVVKDVDNFIAKGKGAGSSQKDRVLKRSVPLDPGVQDADHQVPKRAKVSSKATEKPEFESKPPIIQNASYAVEMLCRGVYATHAITVLIDDDVAWLWWFDRQGAIQSTGINFIQDLPYFVVLLVAFQRFNLNDWGIIKELHPNSSFVNADKIKCQKIVFKSGTRDDENETRDNLEFVVPAGSDDGHWCLVGRGTRVMFTTEPESQDRLILKFSWPEVKRTSEAAIVEAACELDNEFSRDHLPRLVASHVYGYTTEKIREKLHIKPRENSLHREARELRVMVSHSLTPLSKWIIPVNVFMRFWVEFYQCHRILWINGIEHRDISISNLMFREAKGVVAKGVLNDFDLAVYRTLYAQPGGERTGTVPYMALDLLNDAYFSGQVQRRYRHDLESFIWVLVANTLECAENPVKPFDISSWVSHSDYRIVRSEKFELQSEWPTFPETLAGTDEYQWKLAKALLKWLENCQRRRRPVLSDDSDDDDSYVKDLEKFEDSDDVVLEGFEKIVERHWPDASKNTGWPIFKPMGSNAGKAGKALTAV</sequence>
<evidence type="ECO:0000256" key="1">
    <source>
        <dbReference type="SAM" id="MobiDB-lite"/>
    </source>
</evidence>
<feature type="compositionally biased region" description="Polar residues" evidence="1">
    <location>
        <begin position="48"/>
        <end position="59"/>
    </location>
</feature>
<feature type="region of interest" description="Disordered" evidence="1">
    <location>
        <begin position="273"/>
        <end position="299"/>
    </location>
</feature>
<comment type="caution">
    <text evidence="3">The sequence shown here is derived from an EMBL/GenBank/DDBJ whole genome shotgun (WGS) entry which is preliminary data.</text>
</comment>
<dbReference type="PANTHER" id="PTHR38248">
    <property type="entry name" value="FUNK1 6"/>
    <property type="match status" value="1"/>
</dbReference>
<dbReference type="PANTHER" id="PTHR38248:SF2">
    <property type="entry name" value="FUNK1 11"/>
    <property type="match status" value="1"/>
</dbReference>
<gene>
    <name evidence="3" type="ORF">H0H81_002287</name>
</gene>
<keyword evidence="4" id="KW-1185">Reference proteome</keyword>
<evidence type="ECO:0000259" key="2">
    <source>
        <dbReference type="Pfam" id="PF17667"/>
    </source>
</evidence>
<name>A0A9P7K2K8_9AGAR</name>
<dbReference type="InterPro" id="IPR040976">
    <property type="entry name" value="Pkinase_fungal"/>
</dbReference>
<proteinExistence type="predicted"/>
<dbReference type="SUPFAM" id="SSF56112">
    <property type="entry name" value="Protein kinase-like (PK-like)"/>
    <property type="match status" value="1"/>
</dbReference>
<evidence type="ECO:0000313" key="3">
    <source>
        <dbReference type="EMBL" id="KAG5634348.1"/>
    </source>
</evidence>
<accession>A0A9P7K2K8</accession>